<evidence type="ECO:0000259" key="2">
    <source>
        <dbReference type="Pfam" id="PF17123"/>
    </source>
</evidence>
<keyword evidence="1" id="KW-0812">Transmembrane</keyword>
<keyword evidence="1" id="KW-1133">Transmembrane helix</keyword>
<reference evidence="4" key="1">
    <citation type="submission" date="2013-05" db="EMBL/GenBank/DDBJ databases">
        <title>The Genome sequence of Mucor circinelloides f. circinelloides 1006PhL.</title>
        <authorList>
            <consortium name="The Broad Institute Genomics Platform"/>
            <person name="Cuomo C."/>
            <person name="Earl A."/>
            <person name="Findley K."/>
            <person name="Lee S.C."/>
            <person name="Walker B."/>
            <person name="Young S."/>
            <person name="Zeng Q."/>
            <person name="Gargeya S."/>
            <person name="Fitzgerald M."/>
            <person name="Haas B."/>
            <person name="Abouelleil A."/>
            <person name="Allen A.W."/>
            <person name="Alvarado L."/>
            <person name="Arachchi H.M."/>
            <person name="Berlin A.M."/>
            <person name="Chapman S.B."/>
            <person name="Gainer-Dewar J."/>
            <person name="Goldberg J."/>
            <person name="Griggs A."/>
            <person name="Gujja S."/>
            <person name="Hansen M."/>
            <person name="Howarth C."/>
            <person name="Imamovic A."/>
            <person name="Ireland A."/>
            <person name="Larimer J."/>
            <person name="McCowan C."/>
            <person name="Murphy C."/>
            <person name="Pearson M."/>
            <person name="Poon T.W."/>
            <person name="Priest M."/>
            <person name="Roberts A."/>
            <person name="Saif S."/>
            <person name="Shea T."/>
            <person name="Sisk P."/>
            <person name="Sykes S."/>
            <person name="Wortman J."/>
            <person name="Nusbaum C."/>
            <person name="Birren B."/>
        </authorList>
    </citation>
    <scope>NUCLEOTIDE SEQUENCE [LARGE SCALE GENOMIC DNA]</scope>
    <source>
        <strain evidence="4">1006PhL</strain>
    </source>
</reference>
<accession>S2JU36</accession>
<dbReference type="SUPFAM" id="SSF57850">
    <property type="entry name" value="RING/U-box"/>
    <property type="match status" value="1"/>
</dbReference>
<dbReference type="AlphaFoldDB" id="S2JU36"/>
<protein>
    <recommendedName>
        <fullName evidence="2">RING-type domain-containing protein</fullName>
    </recommendedName>
</protein>
<evidence type="ECO:0000256" key="1">
    <source>
        <dbReference type="SAM" id="Phobius"/>
    </source>
</evidence>
<dbReference type="Proteomes" id="UP000014254">
    <property type="component" value="Unassembled WGS sequence"/>
</dbReference>
<proteinExistence type="predicted"/>
<dbReference type="EMBL" id="KE123904">
    <property type="protein sequence ID" value="EPB91937.1"/>
    <property type="molecule type" value="Genomic_DNA"/>
</dbReference>
<dbReference type="InParanoid" id="S2JU36"/>
<dbReference type="OMA" id="CEHEYHC"/>
<dbReference type="InterPro" id="IPR001841">
    <property type="entry name" value="Znf_RING"/>
</dbReference>
<feature type="transmembrane region" description="Helical" evidence="1">
    <location>
        <begin position="190"/>
        <end position="211"/>
    </location>
</feature>
<gene>
    <name evidence="3" type="ORF">HMPREF1544_01231</name>
</gene>
<sequence>MASRATPDVIWVYSNSSTLAHTDNNFTPVFYNTNIKSASNLTQPNEMGLKGVLYNQDTTHCGSEPLQDPSLPSALPRIALINQRNDNQCNATIIDSILKAQTQGAIGAVMYGPGILVQDNIEQSLAVPSGTNISITVYFVGVHVGDELFHKMMLYKNVPPSSLGTTLSVKPYVRLLLLPSSAGGINAWEVTLLIVSILLVTSFLASVFMHWHIWRKRKRQQYLIEQGLIPIPVEMLPMGKQIFEESQLETLFPKQTMTDSNHRASSEDQPVCVICLDTIQIGSLIRRLPCEHEYHCKCIGL</sequence>
<dbReference type="VEuPathDB" id="FungiDB:HMPREF1544_01231"/>
<evidence type="ECO:0000313" key="4">
    <source>
        <dbReference type="Proteomes" id="UP000014254"/>
    </source>
</evidence>
<dbReference type="Gene3D" id="3.30.40.10">
    <property type="entry name" value="Zinc/RING finger domain, C3HC4 (zinc finger)"/>
    <property type="match status" value="1"/>
</dbReference>
<keyword evidence="1" id="KW-0472">Membrane</keyword>
<dbReference type="STRING" id="1220926.S2JU36"/>
<dbReference type="InterPro" id="IPR013083">
    <property type="entry name" value="Znf_RING/FYVE/PHD"/>
</dbReference>
<evidence type="ECO:0000313" key="3">
    <source>
        <dbReference type="EMBL" id="EPB91937.1"/>
    </source>
</evidence>
<dbReference type="Gene3D" id="3.50.30.30">
    <property type="match status" value="1"/>
</dbReference>
<dbReference type="Pfam" id="PF17123">
    <property type="entry name" value="zf-RING_11"/>
    <property type="match status" value="1"/>
</dbReference>
<organism evidence="3 4">
    <name type="scientific">Mucor circinelloides f. circinelloides (strain 1006PhL)</name>
    <name type="common">Mucormycosis agent</name>
    <name type="synonym">Calyptromyces circinelloides</name>
    <dbReference type="NCBI Taxonomy" id="1220926"/>
    <lineage>
        <taxon>Eukaryota</taxon>
        <taxon>Fungi</taxon>
        <taxon>Fungi incertae sedis</taxon>
        <taxon>Mucoromycota</taxon>
        <taxon>Mucoromycotina</taxon>
        <taxon>Mucoromycetes</taxon>
        <taxon>Mucorales</taxon>
        <taxon>Mucorineae</taxon>
        <taxon>Mucoraceae</taxon>
        <taxon>Mucor</taxon>
    </lineage>
</organism>
<keyword evidence="4" id="KW-1185">Reference proteome</keyword>
<name>S2JU36_MUCC1</name>
<dbReference type="OrthoDB" id="8062037at2759"/>
<feature type="domain" description="RING-type" evidence="2">
    <location>
        <begin position="272"/>
        <end position="299"/>
    </location>
</feature>